<feature type="compositionally biased region" description="Basic and acidic residues" evidence="1">
    <location>
        <begin position="369"/>
        <end position="381"/>
    </location>
</feature>
<name>A0A086QTG7_TOXGO</name>
<dbReference type="InterPro" id="IPR036322">
    <property type="entry name" value="WD40_repeat_dom_sf"/>
</dbReference>
<feature type="compositionally biased region" description="Basic and acidic residues" evidence="1">
    <location>
        <begin position="274"/>
        <end position="286"/>
    </location>
</feature>
<feature type="compositionally biased region" description="Polar residues" evidence="1">
    <location>
        <begin position="1118"/>
        <end position="1130"/>
    </location>
</feature>
<evidence type="ECO:0000313" key="2">
    <source>
        <dbReference type="EMBL" id="KFH15899.1"/>
    </source>
</evidence>
<feature type="region of interest" description="Disordered" evidence="1">
    <location>
        <begin position="629"/>
        <end position="678"/>
    </location>
</feature>
<feature type="compositionally biased region" description="Low complexity" evidence="1">
    <location>
        <begin position="10"/>
        <end position="51"/>
    </location>
</feature>
<dbReference type="OrthoDB" id="10389512at2759"/>
<sequence>MTRQRRRHPSSSPSSSLSSSASSSFSSSSVFSSTSPSSSPRRSPSTPARRLGAGAPRKTRNPYSNRNRVCPLHSRFLEDYEAGRGAGASDGDNPRRGRLRQSTRFGATSVACSCAVRVPPNELTRRRSSRLASQHTFSASPPSHPAVSHPAVSHPAVSHPAVSHPAVSHPAVSHPAVSCGLIPSHALASLSGRRRSSPSPERCQVRSLSSASSSQLTRKKSGRGLTTQETAPRAAGRSRNAAGRHGEAGEASDVADERLAEAGRSRVRGRNCLRRNETVPRGEQGERRKKAKSLRTCAAASGFQRFSLAQAACIAAGVGNAKEGVRPWTDLGPGGDDSPRLSAARRGRGDAWGRRRGSASVRTPRRQSRRPDQGKLGRDAQRAQARSPGRRSPEDCSRDEAGEWREDGEHAEDVARSEKRSRDLLSTETTHSRVHVLKECHYYEALESSSSGDESRRWRGSRTSRENHKVASEKRISHPALLSPSCVSGASRVGQIAGAACRRGMRLVQLSRRARRWLTRKWRVVRDACHSRALLQHYSTFGPSFAFRLRDVIAEFAAREAGGDAAPGRSSRFDPVSSTISAVDVWGASLSPPVGEVECAPRLCLGTNTGRLFLLELLPPLRSEGIRASNRRDARYRRDARDRQKTEASKRGRASGGESRADDAVAGEADSEDARACPSCPKAHRQHATFDSPRECVCGREKVRAVPQMSTMWVHTNLVTGVRFLDPRVDVSSLYHGAACESPHAAPASPSEVCDRWREDLPALSSLLVASTSLSGVCRISDWTKEVPNLTSVQHYAPLTALAVGVSLASFQSPSPLVYVGDDRGEMLFWDCRERPRLHSLARQAFLVPFLPGVDPPSEVQRVVPLPRECTVVPANSAVAEGFSRRSVAGHVTDAFLRQVPSYAPEIVAELPAPRPRRPLEACALFYNWTASARFPGEVKSLSVHPDNPHVVAASHKEGMLVVWDMRRGFSDVDPLLTLNPRFEFQCSFSVDGRRVLCSGPENFAYFVENLWSAGDQLLRVSDICYNLTAPNHNYNMASPPYMRLLPQAEKFLPESPDAGNCCRRSAASSSASALSPAASASGGSVGDTTPFVRRSWPGGKSDGSWQLETADDAHSASHPSRLSRNLSSSADEETDASFLRARQPSSQPLFWMSLAGLWPWTTPSKDANDANDPPLPLSLPGSEQTRRLDTKARLQRPGVQPHRVPCSSSAVEACLGASRTVLENCRALFREATQGEKDEWRADFVDGDPVRLCSGVDDDSSAYPPDCRATWHPTCSRVFAAINRRGFGIFAVDEFCQRNRCDPRTRYIEFENPPDADFSFVHFVPFYDMIVAASDNGSVWIWTPQCCQSEASRRDIFKKADESVELCPSLY</sequence>
<dbReference type="VEuPathDB" id="ToxoDB:TGMAS_217730"/>
<feature type="region of interest" description="Disordered" evidence="1">
    <location>
        <begin position="1"/>
        <end position="71"/>
    </location>
</feature>
<gene>
    <name evidence="2" type="ORF">TGMAS_217730</name>
</gene>
<feature type="compositionally biased region" description="Low complexity" evidence="1">
    <location>
        <begin position="138"/>
        <end position="175"/>
    </location>
</feature>
<feature type="region of interest" description="Disordered" evidence="1">
    <location>
        <begin position="122"/>
        <end position="175"/>
    </location>
</feature>
<accession>A0A086QTG7</accession>
<evidence type="ECO:0000256" key="1">
    <source>
        <dbReference type="SAM" id="MobiDB-lite"/>
    </source>
</evidence>
<feature type="compositionally biased region" description="Basic and acidic residues" evidence="1">
    <location>
        <begin position="391"/>
        <end position="425"/>
    </location>
</feature>
<dbReference type="EMBL" id="AEXC02000747">
    <property type="protein sequence ID" value="KFH15899.1"/>
    <property type="molecule type" value="Genomic_DNA"/>
</dbReference>
<dbReference type="SMART" id="SM00320">
    <property type="entry name" value="WD40"/>
    <property type="match status" value="2"/>
</dbReference>
<evidence type="ECO:0000313" key="3">
    <source>
        <dbReference type="Proteomes" id="UP000028821"/>
    </source>
</evidence>
<dbReference type="InterPro" id="IPR015943">
    <property type="entry name" value="WD40/YVTN_repeat-like_dom_sf"/>
</dbReference>
<feature type="region of interest" description="Disordered" evidence="1">
    <location>
        <begin position="1074"/>
        <end position="1130"/>
    </location>
</feature>
<feature type="compositionally biased region" description="Low complexity" evidence="1">
    <location>
        <begin position="1074"/>
        <end position="1083"/>
    </location>
</feature>
<dbReference type="Gene3D" id="2.130.10.10">
    <property type="entry name" value="YVTN repeat-like/Quinoprotein amine dehydrogenase"/>
    <property type="match status" value="1"/>
</dbReference>
<feature type="region of interest" description="Disordered" evidence="1">
    <location>
        <begin position="451"/>
        <end position="475"/>
    </location>
</feature>
<feature type="region of interest" description="Disordered" evidence="1">
    <location>
        <begin position="323"/>
        <end position="430"/>
    </location>
</feature>
<feature type="compositionally biased region" description="Low complexity" evidence="1">
    <location>
        <begin position="231"/>
        <end position="243"/>
    </location>
</feature>
<reference evidence="2 3" key="1">
    <citation type="submission" date="2014-04" db="EMBL/GenBank/DDBJ databases">
        <authorList>
            <person name="Sibley D."/>
            <person name="Venepally P."/>
            <person name="Karamycheva S."/>
            <person name="Hadjithomas M."/>
            <person name="Khan A."/>
            <person name="Brunk B."/>
            <person name="Roos D."/>
            <person name="Caler E."/>
            <person name="Lorenzi H."/>
        </authorList>
    </citation>
    <scope>NUCLEOTIDE SEQUENCE [LARGE SCALE GENOMIC DNA]</scope>
    <source>
        <strain evidence="2 3">MAS</strain>
    </source>
</reference>
<feature type="compositionally biased region" description="Low complexity" evidence="1">
    <location>
        <begin position="190"/>
        <end position="214"/>
    </location>
</feature>
<protein>
    <submittedName>
        <fullName evidence="2">Uncharacterized protein</fullName>
    </submittedName>
</protein>
<feature type="region of interest" description="Disordered" evidence="1">
    <location>
        <begin position="190"/>
        <end position="292"/>
    </location>
</feature>
<feature type="compositionally biased region" description="Basic and acidic residues" evidence="1">
    <location>
        <begin position="453"/>
        <end position="475"/>
    </location>
</feature>
<proteinExistence type="predicted"/>
<feature type="compositionally biased region" description="Basic and acidic residues" evidence="1">
    <location>
        <begin position="630"/>
        <end position="650"/>
    </location>
</feature>
<dbReference type="InterPro" id="IPR001680">
    <property type="entry name" value="WD40_rpt"/>
</dbReference>
<comment type="caution">
    <text evidence="2">The sequence shown here is derived from an EMBL/GenBank/DDBJ whole genome shotgun (WGS) entry which is preliminary data.</text>
</comment>
<feature type="region of interest" description="Disordered" evidence="1">
    <location>
        <begin position="1165"/>
        <end position="1185"/>
    </location>
</feature>
<organism evidence="2 3">
    <name type="scientific">Toxoplasma gondii MAS</name>
    <dbReference type="NCBI Taxonomy" id="943118"/>
    <lineage>
        <taxon>Eukaryota</taxon>
        <taxon>Sar</taxon>
        <taxon>Alveolata</taxon>
        <taxon>Apicomplexa</taxon>
        <taxon>Conoidasida</taxon>
        <taxon>Coccidia</taxon>
        <taxon>Eucoccidiorida</taxon>
        <taxon>Eimeriorina</taxon>
        <taxon>Sarcocystidae</taxon>
        <taxon>Toxoplasma</taxon>
    </lineage>
</organism>
<dbReference type="SUPFAM" id="SSF50978">
    <property type="entry name" value="WD40 repeat-like"/>
    <property type="match status" value="1"/>
</dbReference>
<feature type="compositionally biased region" description="Basic and acidic residues" evidence="1">
    <location>
        <begin position="255"/>
        <end position="264"/>
    </location>
</feature>
<dbReference type="Proteomes" id="UP000028821">
    <property type="component" value="Unassembled WGS sequence"/>
</dbReference>